<gene>
    <name evidence="4" type="ORF">QBC33DRAFT_171978</name>
</gene>
<sequence length="373" mass="38558">MVGQRLRALQIAAATIAATLLLLQPASALPNEAAVMARKQEVADPAPSVWVSVDPKGSPHTFSPVVTEVGGKTTTISAPPSSLTKTATYTLSPSGQPSTVTGVAPVATAKDSNGEGLFLACEVYQGAGAPFCQPKGGSLLNPGKSYYITWTPSYFADPDSMVQFQADYKDGDSDGFTSDRIPASQGYFVWTIAPDFLTKQGHPSLDVSLFLAYSDDNAADLQDRVAGPSIVITNAEKGSDTGGGGSKSVSPAAIAVPIIVVVVLAILGAVCFMSWRRHGTLPLVGAIGSARRRSGSQGYGIRQSRSQRVGGGDGGVGIGAGGVGVDDKNRGAAGNAGGIQLTDRDSWSPTGAADGRGRNVFREEMERQQDRGR</sequence>
<dbReference type="EMBL" id="MU838998">
    <property type="protein sequence ID" value="KAK1771965.1"/>
    <property type="molecule type" value="Genomic_DNA"/>
</dbReference>
<evidence type="ECO:0000313" key="5">
    <source>
        <dbReference type="Proteomes" id="UP001244011"/>
    </source>
</evidence>
<organism evidence="4 5">
    <name type="scientific">Phialemonium atrogriseum</name>
    <dbReference type="NCBI Taxonomy" id="1093897"/>
    <lineage>
        <taxon>Eukaryota</taxon>
        <taxon>Fungi</taxon>
        <taxon>Dikarya</taxon>
        <taxon>Ascomycota</taxon>
        <taxon>Pezizomycotina</taxon>
        <taxon>Sordariomycetes</taxon>
        <taxon>Sordariomycetidae</taxon>
        <taxon>Cephalothecales</taxon>
        <taxon>Cephalothecaceae</taxon>
        <taxon>Phialemonium</taxon>
    </lineage>
</organism>
<keyword evidence="2" id="KW-0812">Transmembrane</keyword>
<proteinExistence type="predicted"/>
<dbReference type="InterPro" id="IPR028000">
    <property type="entry name" value="Pma1"/>
</dbReference>
<keyword evidence="3" id="KW-0732">Signal</keyword>
<feature type="region of interest" description="Disordered" evidence="1">
    <location>
        <begin position="327"/>
        <end position="373"/>
    </location>
</feature>
<name>A0AAJ0C878_9PEZI</name>
<evidence type="ECO:0000256" key="1">
    <source>
        <dbReference type="SAM" id="MobiDB-lite"/>
    </source>
</evidence>
<feature type="signal peptide" evidence="3">
    <location>
        <begin position="1"/>
        <end position="28"/>
    </location>
</feature>
<feature type="region of interest" description="Disordered" evidence="1">
    <location>
        <begin position="291"/>
        <end position="315"/>
    </location>
</feature>
<keyword evidence="2" id="KW-0472">Membrane</keyword>
<comment type="caution">
    <text evidence="4">The sequence shown here is derived from an EMBL/GenBank/DDBJ whole genome shotgun (WGS) entry which is preliminary data.</text>
</comment>
<keyword evidence="2" id="KW-1133">Transmembrane helix</keyword>
<evidence type="ECO:0000256" key="3">
    <source>
        <dbReference type="SAM" id="SignalP"/>
    </source>
</evidence>
<evidence type="ECO:0000256" key="2">
    <source>
        <dbReference type="SAM" id="Phobius"/>
    </source>
</evidence>
<feature type="compositionally biased region" description="Basic and acidic residues" evidence="1">
    <location>
        <begin position="355"/>
        <end position="373"/>
    </location>
</feature>
<feature type="chain" id="PRO_5042591558" evidence="3">
    <location>
        <begin position="29"/>
        <end position="373"/>
    </location>
</feature>
<dbReference type="RefSeq" id="XP_060288178.1">
    <property type="nucleotide sequence ID" value="XM_060422336.1"/>
</dbReference>
<evidence type="ECO:0000313" key="4">
    <source>
        <dbReference type="EMBL" id="KAK1771965.1"/>
    </source>
</evidence>
<dbReference type="Proteomes" id="UP001244011">
    <property type="component" value="Unassembled WGS sequence"/>
</dbReference>
<dbReference type="AlphaFoldDB" id="A0AAJ0C878"/>
<keyword evidence="5" id="KW-1185">Reference proteome</keyword>
<dbReference type="Pfam" id="PF14610">
    <property type="entry name" value="Psg1"/>
    <property type="match status" value="1"/>
</dbReference>
<protein>
    <submittedName>
        <fullName evidence="4">Uncharacterized protein</fullName>
    </submittedName>
</protein>
<reference evidence="4" key="1">
    <citation type="submission" date="2023-06" db="EMBL/GenBank/DDBJ databases">
        <title>Genome-scale phylogeny and comparative genomics of the fungal order Sordariales.</title>
        <authorList>
            <consortium name="Lawrence Berkeley National Laboratory"/>
            <person name="Hensen N."/>
            <person name="Bonometti L."/>
            <person name="Westerberg I."/>
            <person name="Brannstrom I.O."/>
            <person name="Guillou S."/>
            <person name="Cros-Aarteil S."/>
            <person name="Calhoun S."/>
            <person name="Haridas S."/>
            <person name="Kuo A."/>
            <person name="Mondo S."/>
            <person name="Pangilinan J."/>
            <person name="Riley R."/>
            <person name="Labutti K."/>
            <person name="Andreopoulos B."/>
            <person name="Lipzen A."/>
            <person name="Chen C."/>
            <person name="Yanf M."/>
            <person name="Daum C."/>
            <person name="Ng V."/>
            <person name="Clum A."/>
            <person name="Steindorff A."/>
            <person name="Ohm R."/>
            <person name="Martin F."/>
            <person name="Silar P."/>
            <person name="Natvig D."/>
            <person name="Lalanne C."/>
            <person name="Gautier V."/>
            <person name="Ament-Velasquez S.L."/>
            <person name="Kruys A."/>
            <person name="Hutchinson M.I."/>
            <person name="Powell A.J."/>
            <person name="Barry K."/>
            <person name="Miller A.N."/>
            <person name="Grigoriev I.V."/>
            <person name="Debuchy R."/>
            <person name="Gladieux P."/>
            <person name="Thoren M.H."/>
            <person name="Johannesson H."/>
        </authorList>
    </citation>
    <scope>NUCLEOTIDE SEQUENCE</scope>
    <source>
        <strain evidence="4">8032-3</strain>
    </source>
</reference>
<feature type="transmembrane region" description="Helical" evidence="2">
    <location>
        <begin position="254"/>
        <end position="275"/>
    </location>
</feature>
<accession>A0AAJ0C878</accession>
<dbReference type="GeneID" id="85305523"/>